<keyword evidence="2" id="KW-1185">Reference proteome</keyword>
<accession>A0A172Q0N0</accession>
<dbReference type="EMBL" id="KU935715">
    <property type="protein sequence ID" value="AND75411.1"/>
    <property type="molecule type" value="Genomic_DNA"/>
</dbReference>
<name>A0A172Q0N0_9CAUD</name>
<proteinExistence type="predicted"/>
<evidence type="ECO:0000313" key="1">
    <source>
        <dbReference type="EMBL" id="AND75411.1"/>
    </source>
</evidence>
<gene>
    <name evidence="1" type="ORF">ME3_250</name>
</gene>
<reference evidence="2" key="1">
    <citation type="submission" date="2016-03" db="EMBL/GenBank/DDBJ databases">
        <title>Characterization of Acinetobacter baumannii phage vB_AbaM_ME3.</title>
        <authorList>
            <person name="Buttimer C.T.H."/>
            <person name="Elbreki M."/>
            <person name="Coffey A."/>
        </authorList>
    </citation>
    <scope>NUCLEOTIDE SEQUENCE [LARGE SCALE GENOMIC DNA]</scope>
</reference>
<sequence>MNFRKEREYIIQVEAKHWIRFVCRKITKNEKGEIVSYTFFNTYSKTEQIFKVEEVEQFLRIKEPIDNSEFFTMYINWCNFVRPGIHQDIEYASTLRYKILQSLEERTHVLYGAGAFNDYDLKLSEKLRVGIYT</sequence>
<protein>
    <submittedName>
        <fullName evidence="1">Uncharacterized protein</fullName>
    </submittedName>
</protein>
<dbReference type="Proteomes" id="UP000225947">
    <property type="component" value="Segment"/>
</dbReference>
<organism evidence="1 2">
    <name type="scientific">Acinetobacter phage vB_AbaM_ME3</name>
    <dbReference type="NCBI Taxonomy" id="1837876"/>
    <lineage>
        <taxon>Viruses</taxon>
        <taxon>Duplodnaviria</taxon>
        <taxon>Heunggongvirae</taxon>
        <taxon>Uroviricota</taxon>
        <taxon>Caudoviricetes</taxon>
        <taxon>Metrivirus</taxon>
        <taxon>Metrivirus ME3</taxon>
    </lineage>
</organism>
<evidence type="ECO:0000313" key="2">
    <source>
        <dbReference type="Proteomes" id="UP000225947"/>
    </source>
</evidence>